<comment type="caution">
    <text evidence="8">The sequence shown here is derived from an EMBL/GenBank/DDBJ whole genome shotgun (WGS) entry which is preliminary data.</text>
</comment>
<dbReference type="CDD" id="cd06171">
    <property type="entry name" value="Sigma70_r4"/>
    <property type="match status" value="1"/>
</dbReference>
<evidence type="ECO:0008006" key="10">
    <source>
        <dbReference type="Google" id="ProtNLM"/>
    </source>
</evidence>
<dbReference type="Gene3D" id="1.10.10.10">
    <property type="entry name" value="Winged helix-like DNA-binding domain superfamily/Winged helix DNA-binding domain"/>
    <property type="match status" value="1"/>
</dbReference>
<gene>
    <name evidence="8" type="ORF">A2591_03550</name>
</gene>
<dbReference type="SUPFAM" id="SSF88946">
    <property type="entry name" value="Sigma2 domain of RNA polymerase sigma factors"/>
    <property type="match status" value="1"/>
</dbReference>
<keyword evidence="2" id="KW-0805">Transcription regulation</keyword>
<evidence type="ECO:0000259" key="6">
    <source>
        <dbReference type="Pfam" id="PF04542"/>
    </source>
</evidence>
<dbReference type="GO" id="GO:0006352">
    <property type="term" value="P:DNA-templated transcription initiation"/>
    <property type="evidence" value="ECO:0007669"/>
    <property type="project" value="InterPro"/>
</dbReference>
<comment type="similarity">
    <text evidence="1">Belongs to the sigma-70 factor family. ECF subfamily.</text>
</comment>
<protein>
    <recommendedName>
        <fullName evidence="10">HTH luxR-type domain-containing protein</fullName>
    </recommendedName>
</protein>
<dbReference type="InterPro" id="IPR039425">
    <property type="entry name" value="RNA_pol_sigma-70-like"/>
</dbReference>
<proteinExistence type="inferred from homology"/>
<dbReference type="Proteomes" id="UP000178168">
    <property type="component" value="Unassembled WGS sequence"/>
</dbReference>
<keyword evidence="4" id="KW-0238">DNA-binding</keyword>
<dbReference type="GO" id="GO:0003677">
    <property type="term" value="F:DNA binding"/>
    <property type="evidence" value="ECO:0007669"/>
    <property type="project" value="UniProtKB-KW"/>
</dbReference>
<feature type="domain" description="RNA polymerase sigma-70 region 2" evidence="6">
    <location>
        <begin position="17"/>
        <end position="83"/>
    </location>
</feature>
<dbReference type="Pfam" id="PF08281">
    <property type="entry name" value="Sigma70_r4_2"/>
    <property type="match status" value="1"/>
</dbReference>
<dbReference type="InterPro" id="IPR013324">
    <property type="entry name" value="RNA_pol_sigma_r3/r4-like"/>
</dbReference>
<evidence type="ECO:0000256" key="4">
    <source>
        <dbReference type="ARBA" id="ARBA00023125"/>
    </source>
</evidence>
<dbReference type="GO" id="GO:0016987">
    <property type="term" value="F:sigma factor activity"/>
    <property type="evidence" value="ECO:0007669"/>
    <property type="project" value="UniProtKB-KW"/>
</dbReference>
<dbReference type="SUPFAM" id="SSF88659">
    <property type="entry name" value="Sigma3 and sigma4 domains of RNA polymerase sigma factors"/>
    <property type="match status" value="1"/>
</dbReference>
<name>A0A1G2SLX7_9BACT</name>
<dbReference type="InterPro" id="IPR007627">
    <property type="entry name" value="RNA_pol_sigma70_r2"/>
</dbReference>
<dbReference type="STRING" id="1802730.A2591_03550"/>
<evidence type="ECO:0000256" key="2">
    <source>
        <dbReference type="ARBA" id="ARBA00023015"/>
    </source>
</evidence>
<evidence type="ECO:0000256" key="3">
    <source>
        <dbReference type="ARBA" id="ARBA00023082"/>
    </source>
</evidence>
<reference evidence="8 9" key="1">
    <citation type="journal article" date="2016" name="Nat. Commun.">
        <title>Thousands of microbial genomes shed light on interconnected biogeochemical processes in an aquifer system.</title>
        <authorList>
            <person name="Anantharaman K."/>
            <person name="Brown C.T."/>
            <person name="Hug L.A."/>
            <person name="Sharon I."/>
            <person name="Castelle C.J."/>
            <person name="Probst A.J."/>
            <person name="Thomas B.C."/>
            <person name="Singh A."/>
            <person name="Wilkins M.J."/>
            <person name="Karaoz U."/>
            <person name="Brodie E.L."/>
            <person name="Williams K.H."/>
            <person name="Hubbard S.S."/>
            <person name="Banfield J.F."/>
        </authorList>
    </citation>
    <scope>NUCLEOTIDE SEQUENCE [LARGE SCALE GENOMIC DNA]</scope>
</reference>
<evidence type="ECO:0000313" key="9">
    <source>
        <dbReference type="Proteomes" id="UP000178168"/>
    </source>
</evidence>
<dbReference type="NCBIfam" id="TIGR02937">
    <property type="entry name" value="sigma70-ECF"/>
    <property type="match status" value="1"/>
</dbReference>
<dbReference type="InterPro" id="IPR014284">
    <property type="entry name" value="RNA_pol_sigma-70_dom"/>
</dbReference>
<feature type="domain" description="RNA polymerase sigma factor 70 region 4 type 2" evidence="7">
    <location>
        <begin position="112"/>
        <end position="163"/>
    </location>
</feature>
<evidence type="ECO:0000313" key="8">
    <source>
        <dbReference type="EMBL" id="OHA86103.1"/>
    </source>
</evidence>
<evidence type="ECO:0000256" key="1">
    <source>
        <dbReference type="ARBA" id="ARBA00010641"/>
    </source>
</evidence>
<dbReference type="PANTHER" id="PTHR43133:SF8">
    <property type="entry name" value="RNA POLYMERASE SIGMA FACTOR HI_1459-RELATED"/>
    <property type="match status" value="1"/>
</dbReference>
<organism evidence="8 9">
    <name type="scientific">Candidatus Yonathbacteria bacterium RIFOXYD1_FULL_52_36</name>
    <dbReference type="NCBI Taxonomy" id="1802730"/>
    <lineage>
        <taxon>Bacteria</taxon>
        <taxon>Candidatus Yonathiibacteriota</taxon>
    </lineage>
</organism>
<sequence>MEDIAGKDNNRENFESLFQGYADVVYRLCLYKTSNEDVAHDLTQETFLRLWKTLSSGKEVTKPKQYIYQIARNLIVDYYKSDKAISLDELQEEGFDPRSNESSAEIVSDASILRAAIEALDKEFRDVVYMRFVEGMKVTEIAEILDISENLASVRINRGKEKLQEKFK</sequence>
<evidence type="ECO:0000256" key="5">
    <source>
        <dbReference type="ARBA" id="ARBA00023163"/>
    </source>
</evidence>
<accession>A0A1G2SLX7</accession>
<dbReference type="EMBL" id="MHUZ01000009">
    <property type="protein sequence ID" value="OHA86103.1"/>
    <property type="molecule type" value="Genomic_DNA"/>
</dbReference>
<dbReference type="Pfam" id="PF04542">
    <property type="entry name" value="Sigma70_r2"/>
    <property type="match status" value="1"/>
</dbReference>
<dbReference type="InterPro" id="IPR013325">
    <property type="entry name" value="RNA_pol_sigma_r2"/>
</dbReference>
<keyword evidence="3" id="KW-0731">Sigma factor</keyword>
<dbReference type="PANTHER" id="PTHR43133">
    <property type="entry name" value="RNA POLYMERASE ECF-TYPE SIGMA FACTO"/>
    <property type="match status" value="1"/>
</dbReference>
<evidence type="ECO:0000259" key="7">
    <source>
        <dbReference type="Pfam" id="PF08281"/>
    </source>
</evidence>
<dbReference type="InterPro" id="IPR036388">
    <property type="entry name" value="WH-like_DNA-bd_sf"/>
</dbReference>
<dbReference type="Gene3D" id="1.10.1740.10">
    <property type="match status" value="1"/>
</dbReference>
<dbReference type="AlphaFoldDB" id="A0A1G2SLX7"/>
<keyword evidence="5" id="KW-0804">Transcription</keyword>
<dbReference type="InterPro" id="IPR013249">
    <property type="entry name" value="RNA_pol_sigma70_r4_t2"/>
</dbReference>